<dbReference type="Pfam" id="PF02977">
    <property type="entry name" value="CarbpepA_inh"/>
    <property type="match status" value="1"/>
</dbReference>
<evidence type="ECO:0000313" key="3">
    <source>
        <dbReference type="EMBL" id="KAJ8574144.1"/>
    </source>
</evidence>
<protein>
    <recommendedName>
        <fullName evidence="2">Carboxypeptidase A inhibitor-like domain-containing protein</fullName>
    </recommendedName>
</protein>
<proteinExistence type="predicted"/>
<sequence length="99" mass="11396">MGVKHSLLKFAIFFTILFTATAVDLYGTSGVNKAMALGSFPLYMSMMQMKLLPNEFESTCSRSCSSDAECSDGWVCRWCWWHLDPFDDQYYYRCSMLPN</sequence>
<dbReference type="AlphaFoldDB" id="A0A9Q1RUM9"/>
<name>A0A9Q1RUM9_9SOLA</name>
<keyword evidence="1" id="KW-0732">Signal</keyword>
<feature type="chain" id="PRO_5040232789" description="Carboxypeptidase A inhibitor-like domain-containing protein" evidence="1">
    <location>
        <begin position="23"/>
        <end position="99"/>
    </location>
</feature>
<dbReference type="OrthoDB" id="1243681at2759"/>
<dbReference type="EMBL" id="JAJAGQ010000001">
    <property type="protein sequence ID" value="KAJ8574144.1"/>
    <property type="molecule type" value="Genomic_DNA"/>
</dbReference>
<dbReference type="InterPro" id="IPR004231">
    <property type="entry name" value="COpept_A_inh-like"/>
</dbReference>
<accession>A0A9Q1RUM9</accession>
<evidence type="ECO:0000256" key="1">
    <source>
        <dbReference type="SAM" id="SignalP"/>
    </source>
</evidence>
<comment type="caution">
    <text evidence="3">The sequence shown here is derived from an EMBL/GenBank/DDBJ whole genome shotgun (WGS) entry which is preliminary data.</text>
</comment>
<evidence type="ECO:0000259" key="2">
    <source>
        <dbReference type="Pfam" id="PF02977"/>
    </source>
</evidence>
<organism evidence="3 4">
    <name type="scientific">Anisodus acutangulus</name>
    <dbReference type="NCBI Taxonomy" id="402998"/>
    <lineage>
        <taxon>Eukaryota</taxon>
        <taxon>Viridiplantae</taxon>
        <taxon>Streptophyta</taxon>
        <taxon>Embryophyta</taxon>
        <taxon>Tracheophyta</taxon>
        <taxon>Spermatophyta</taxon>
        <taxon>Magnoliopsida</taxon>
        <taxon>eudicotyledons</taxon>
        <taxon>Gunneridae</taxon>
        <taxon>Pentapetalae</taxon>
        <taxon>asterids</taxon>
        <taxon>lamiids</taxon>
        <taxon>Solanales</taxon>
        <taxon>Solanaceae</taxon>
        <taxon>Solanoideae</taxon>
        <taxon>Hyoscyameae</taxon>
        <taxon>Anisodus</taxon>
    </lineage>
</organism>
<gene>
    <name evidence="3" type="ORF">K7X08_025949</name>
</gene>
<keyword evidence="4" id="KW-1185">Reference proteome</keyword>
<reference evidence="4" key="1">
    <citation type="journal article" date="2023" name="Proc. Natl. Acad. Sci. U.S.A.">
        <title>Genomic and structural basis for evolution of tropane alkaloid biosynthesis.</title>
        <authorList>
            <person name="Wanga Y.-J."/>
            <person name="Taina T."/>
            <person name="Yua J.-Y."/>
            <person name="Lia J."/>
            <person name="Xua B."/>
            <person name="Chenc J."/>
            <person name="D'Auriad J.C."/>
            <person name="Huanga J.-P."/>
            <person name="Huanga S.-X."/>
        </authorList>
    </citation>
    <scope>NUCLEOTIDE SEQUENCE [LARGE SCALE GENOMIC DNA]</scope>
    <source>
        <strain evidence="4">cv. KIB-2019</strain>
    </source>
</reference>
<feature type="signal peptide" evidence="1">
    <location>
        <begin position="1"/>
        <end position="22"/>
    </location>
</feature>
<dbReference type="Proteomes" id="UP001152561">
    <property type="component" value="Unassembled WGS sequence"/>
</dbReference>
<feature type="domain" description="Carboxypeptidase A inhibitor-like" evidence="2">
    <location>
        <begin position="58"/>
        <end position="98"/>
    </location>
</feature>
<evidence type="ECO:0000313" key="4">
    <source>
        <dbReference type="Proteomes" id="UP001152561"/>
    </source>
</evidence>